<protein>
    <recommendedName>
        <fullName evidence="4">Protein-glutamine gamma-glutamyltransferase</fullName>
        <ecNumber evidence="4">2.3.2.13</ecNumber>
    </recommendedName>
    <alternativeName>
        <fullName evidence="4">Transglutaminase</fullName>
        <shortName evidence="4">TGase</shortName>
    </alternativeName>
</protein>
<dbReference type="AlphaFoldDB" id="A0A7X0LV96"/>
<dbReference type="Pfam" id="PF20085">
    <property type="entry name" value="TGL"/>
    <property type="match status" value="1"/>
</dbReference>
<keyword evidence="3 4" id="KW-0012">Acyltransferase</keyword>
<dbReference type="GO" id="GO:0003810">
    <property type="term" value="F:protein-glutamine gamma-glutamyltransferase activity"/>
    <property type="evidence" value="ECO:0007669"/>
    <property type="project" value="UniProtKB-UniRule"/>
</dbReference>
<gene>
    <name evidence="4" type="primary">tgl</name>
    <name evidence="5" type="ORF">HNR53_001918</name>
</gene>
<sequence>MIQLLGRPFSSSDVWPVGSVERKIVQGMIDDPIVYPYRTIEELRFELKLRKNIIASSRAMNQSDVDFEIFSTARCNPNFWILTGAGGFLLRDDVYPSEAILDIYKNSSLYGFECATAKVILLYHAVLTTIGKTLFNRYFQNLYLYSWHNDPDLGLKPIPTSHFLPGDIVYFNNPEVDPSTIWWRGENAVLLEDGKFFGHGLGIMTSQEIINYLNKMRKPGSNISAYMLNSAARPSYSHLANITKFTQRDTSNKMPYFVMHHNKNSISLERYQRYLNTAMMQQNNIHPSPFLL</sequence>
<keyword evidence="1 4" id="KW-0808">Transferase</keyword>
<dbReference type="NCBIfam" id="NF002869">
    <property type="entry name" value="PRK03187.1"/>
    <property type="match status" value="1"/>
</dbReference>
<dbReference type="EMBL" id="JACHGK010000005">
    <property type="protein sequence ID" value="MBB6445300.1"/>
    <property type="molecule type" value="Genomic_DNA"/>
</dbReference>
<evidence type="ECO:0000256" key="3">
    <source>
        <dbReference type="ARBA" id="ARBA00023315"/>
    </source>
</evidence>
<evidence type="ECO:0000256" key="2">
    <source>
        <dbReference type="ARBA" id="ARBA00022969"/>
    </source>
</evidence>
<keyword evidence="2 4" id="KW-0749">Sporulation</keyword>
<accession>A0A7X0LV96</accession>
<comment type="function">
    <text evidence="4">Probably plays a role in the assembly of the spore coat proteins by catalyzing epsilon-(gamma-glutamyl)lysine cross-links.</text>
</comment>
<comment type="caution">
    <text evidence="5">The sequence shown here is derived from an EMBL/GenBank/DDBJ whole genome shotgun (WGS) entry which is preliminary data.</text>
</comment>
<evidence type="ECO:0000313" key="6">
    <source>
        <dbReference type="Proteomes" id="UP000531594"/>
    </source>
</evidence>
<dbReference type="InterPro" id="IPR020916">
    <property type="entry name" value="Gln_gamma-glutamylTfrase_bac"/>
</dbReference>
<organism evidence="5 6">
    <name type="scientific">Bacillus benzoevorans</name>
    <dbReference type="NCBI Taxonomy" id="1456"/>
    <lineage>
        <taxon>Bacteria</taxon>
        <taxon>Bacillati</taxon>
        <taxon>Bacillota</taxon>
        <taxon>Bacilli</taxon>
        <taxon>Bacillales</taxon>
        <taxon>Bacillaceae</taxon>
        <taxon>Bacillus</taxon>
    </lineage>
</organism>
<dbReference type="EC" id="2.3.2.13" evidence="4"/>
<evidence type="ECO:0000313" key="5">
    <source>
        <dbReference type="EMBL" id="MBB6445300.1"/>
    </source>
</evidence>
<dbReference type="RefSeq" id="WP_184525197.1">
    <property type="nucleotide sequence ID" value="NZ_JACHGK010000005.1"/>
</dbReference>
<reference evidence="5 6" key="1">
    <citation type="submission" date="2020-08" db="EMBL/GenBank/DDBJ databases">
        <title>Genomic Encyclopedia of Type Strains, Phase IV (KMG-IV): sequencing the most valuable type-strain genomes for metagenomic binning, comparative biology and taxonomic classification.</title>
        <authorList>
            <person name="Goeker M."/>
        </authorList>
    </citation>
    <scope>NUCLEOTIDE SEQUENCE [LARGE SCALE GENOMIC DNA]</scope>
    <source>
        <strain evidence="5 6">DSM 5391</strain>
    </source>
</reference>
<dbReference type="HAMAP" id="MF_00727">
    <property type="entry name" value="Tgl"/>
    <property type="match status" value="1"/>
</dbReference>
<evidence type="ECO:0000256" key="4">
    <source>
        <dbReference type="HAMAP-Rule" id="MF_00727"/>
    </source>
</evidence>
<keyword evidence="6" id="KW-1185">Reference proteome</keyword>
<comment type="similarity">
    <text evidence="4">Belongs to the bacillus TGase family.</text>
</comment>
<dbReference type="Proteomes" id="UP000531594">
    <property type="component" value="Unassembled WGS sequence"/>
</dbReference>
<dbReference type="GO" id="GO:0030435">
    <property type="term" value="P:sporulation resulting in formation of a cellular spore"/>
    <property type="evidence" value="ECO:0007669"/>
    <property type="project" value="UniProtKB-UniRule"/>
</dbReference>
<proteinExistence type="inferred from homology"/>
<evidence type="ECO:0000256" key="1">
    <source>
        <dbReference type="ARBA" id="ARBA00022679"/>
    </source>
</evidence>
<name>A0A7X0LV96_9BACI</name>
<comment type="catalytic activity">
    <reaction evidence="4">
        <text>L-glutaminyl-[protein] + L-lysyl-[protein] = [protein]-L-lysyl-N(6)-5-L-glutamyl-[protein] + NH4(+)</text>
        <dbReference type="Rhea" id="RHEA:54816"/>
        <dbReference type="Rhea" id="RHEA-COMP:9752"/>
        <dbReference type="Rhea" id="RHEA-COMP:10207"/>
        <dbReference type="Rhea" id="RHEA-COMP:14005"/>
        <dbReference type="ChEBI" id="CHEBI:28938"/>
        <dbReference type="ChEBI" id="CHEBI:29969"/>
        <dbReference type="ChEBI" id="CHEBI:30011"/>
        <dbReference type="ChEBI" id="CHEBI:138370"/>
        <dbReference type="EC" id="2.3.2.13"/>
    </reaction>
</comment>